<dbReference type="OrthoDB" id="10051968at2759"/>
<comment type="caution">
    <text evidence="2">The sequence shown here is derived from an EMBL/GenBank/DDBJ whole genome shotgun (WGS) entry which is preliminary data.</text>
</comment>
<feature type="transmembrane region" description="Helical" evidence="1">
    <location>
        <begin position="38"/>
        <end position="63"/>
    </location>
</feature>
<dbReference type="Proteomes" id="UP000663829">
    <property type="component" value="Unassembled WGS sequence"/>
</dbReference>
<keyword evidence="4" id="KW-1185">Reference proteome</keyword>
<name>A0A814N6K3_9BILA</name>
<dbReference type="EMBL" id="CAJNOQ010005180">
    <property type="protein sequence ID" value="CAF1089064.1"/>
    <property type="molecule type" value="Genomic_DNA"/>
</dbReference>
<dbReference type="Proteomes" id="UP000681722">
    <property type="component" value="Unassembled WGS sequence"/>
</dbReference>
<dbReference type="AlphaFoldDB" id="A0A814N6K3"/>
<organism evidence="2 4">
    <name type="scientific">Didymodactylos carnosus</name>
    <dbReference type="NCBI Taxonomy" id="1234261"/>
    <lineage>
        <taxon>Eukaryota</taxon>
        <taxon>Metazoa</taxon>
        <taxon>Spiralia</taxon>
        <taxon>Gnathifera</taxon>
        <taxon>Rotifera</taxon>
        <taxon>Eurotatoria</taxon>
        <taxon>Bdelloidea</taxon>
        <taxon>Philodinida</taxon>
        <taxon>Philodinidae</taxon>
        <taxon>Didymodactylos</taxon>
    </lineage>
</organism>
<reference evidence="2" key="1">
    <citation type="submission" date="2021-02" db="EMBL/GenBank/DDBJ databases">
        <authorList>
            <person name="Nowell W R."/>
        </authorList>
    </citation>
    <scope>NUCLEOTIDE SEQUENCE</scope>
</reference>
<proteinExistence type="predicted"/>
<protein>
    <submittedName>
        <fullName evidence="2">Uncharacterized protein</fullName>
    </submittedName>
</protein>
<evidence type="ECO:0000256" key="1">
    <source>
        <dbReference type="SAM" id="Phobius"/>
    </source>
</evidence>
<accession>A0A814N6K3</accession>
<dbReference type="EMBL" id="CAJOBC010005180">
    <property type="protein sequence ID" value="CAF3854578.1"/>
    <property type="molecule type" value="Genomic_DNA"/>
</dbReference>
<evidence type="ECO:0000313" key="3">
    <source>
        <dbReference type="EMBL" id="CAF3854578.1"/>
    </source>
</evidence>
<keyword evidence="1" id="KW-1133">Transmembrane helix</keyword>
<evidence type="ECO:0000313" key="2">
    <source>
        <dbReference type="EMBL" id="CAF1089064.1"/>
    </source>
</evidence>
<gene>
    <name evidence="2" type="ORF">GPM918_LOCUS18162</name>
    <name evidence="3" type="ORF">SRO942_LOCUS18159</name>
</gene>
<evidence type="ECO:0000313" key="4">
    <source>
        <dbReference type="Proteomes" id="UP000663829"/>
    </source>
</evidence>
<keyword evidence="1" id="KW-0812">Transmembrane</keyword>
<sequence>MSLPPPRPYTGIGYRPRYSAIRRPGTFYPRPMYGRPPMYGVGPGGAAGAGAGAAGTGAIAGVIGGLAAPLLCLGCLSSLALIGLFATMIAAAAYMNKIQKEFRRGVTGASSLLQVDIVFLLCTLVISLIIIKKNRGTSS</sequence>
<keyword evidence="1" id="KW-0472">Membrane</keyword>
<feature type="transmembrane region" description="Helical" evidence="1">
    <location>
        <begin position="112"/>
        <end position="131"/>
    </location>
</feature>
<feature type="transmembrane region" description="Helical" evidence="1">
    <location>
        <begin position="70"/>
        <end position="92"/>
    </location>
</feature>